<comment type="caution">
    <text evidence="1">The sequence shown here is derived from an EMBL/GenBank/DDBJ whole genome shotgun (WGS) entry which is preliminary data.</text>
</comment>
<dbReference type="Proteomes" id="UP000828251">
    <property type="component" value="Unassembled WGS sequence"/>
</dbReference>
<sequence length="149" mass="17029">MEGPKVSHMSSILVIETPLGSLKMRHSTNSCTISQFLHLFMINCLAPSNRNKVNNHLFYHYLKITKTLNGIYLHIFCSHESKANIFTSRCKIEQQGIGCDATCNEESLHAIYTWLQQEQMGTQMENLEATHKQFDIKEGGFIDKSNYGE</sequence>
<keyword evidence="2" id="KW-1185">Reference proteome</keyword>
<accession>A0A9D3WG91</accession>
<dbReference type="OrthoDB" id="1711136at2759"/>
<evidence type="ECO:0000313" key="2">
    <source>
        <dbReference type="Proteomes" id="UP000828251"/>
    </source>
</evidence>
<dbReference type="AlphaFoldDB" id="A0A9D3WG91"/>
<gene>
    <name evidence="1" type="ORF">J1N35_005680</name>
</gene>
<organism evidence="1 2">
    <name type="scientific">Gossypium stocksii</name>
    <dbReference type="NCBI Taxonomy" id="47602"/>
    <lineage>
        <taxon>Eukaryota</taxon>
        <taxon>Viridiplantae</taxon>
        <taxon>Streptophyta</taxon>
        <taxon>Embryophyta</taxon>
        <taxon>Tracheophyta</taxon>
        <taxon>Spermatophyta</taxon>
        <taxon>Magnoliopsida</taxon>
        <taxon>eudicotyledons</taxon>
        <taxon>Gunneridae</taxon>
        <taxon>Pentapetalae</taxon>
        <taxon>rosids</taxon>
        <taxon>malvids</taxon>
        <taxon>Malvales</taxon>
        <taxon>Malvaceae</taxon>
        <taxon>Malvoideae</taxon>
        <taxon>Gossypium</taxon>
    </lineage>
</organism>
<dbReference type="EMBL" id="JAIQCV010000002">
    <property type="protein sequence ID" value="KAH1122520.1"/>
    <property type="molecule type" value="Genomic_DNA"/>
</dbReference>
<name>A0A9D3WG91_9ROSI</name>
<reference evidence="1 2" key="1">
    <citation type="journal article" date="2021" name="Plant Biotechnol. J.">
        <title>Multi-omics assisted identification of the key and species-specific regulatory components of drought-tolerant mechanisms in Gossypium stocksii.</title>
        <authorList>
            <person name="Yu D."/>
            <person name="Ke L."/>
            <person name="Zhang D."/>
            <person name="Wu Y."/>
            <person name="Sun Y."/>
            <person name="Mei J."/>
            <person name="Sun J."/>
            <person name="Sun Y."/>
        </authorList>
    </citation>
    <scope>NUCLEOTIDE SEQUENCE [LARGE SCALE GENOMIC DNA]</scope>
    <source>
        <strain evidence="2">cv. E1</strain>
        <tissue evidence="1">Leaf</tissue>
    </source>
</reference>
<proteinExistence type="predicted"/>
<evidence type="ECO:0000313" key="1">
    <source>
        <dbReference type="EMBL" id="KAH1122520.1"/>
    </source>
</evidence>
<protein>
    <submittedName>
        <fullName evidence="1">Uncharacterized protein</fullName>
    </submittedName>
</protein>